<gene>
    <name evidence="5" type="ORF">M529_19000</name>
</gene>
<dbReference type="PATRIC" id="fig|1346791.3.peg.3668"/>
<evidence type="ECO:0000313" key="5">
    <source>
        <dbReference type="EMBL" id="EQB30442.1"/>
    </source>
</evidence>
<dbReference type="RefSeq" id="WP_021319404.1">
    <property type="nucleotide sequence ID" value="NZ_AUWY01000120.1"/>
</dbReference>
<dbReference type="Pfam" id="PF13549">
    <property type="entry name" value="ATP-grasp_5"/>
    <property type="match status" value="1"/>
</dbReference>
<proteinExistence type="predicted"/>
<keyword evidence="2" id="KW-0067">ATP-binding</keyword>
<dbReference type="eggNOG" id="COG1042">
    <property type="taxonomic scope" value="Bacteria"/>
</dbReference>
<feature type="domain" description="ATP-grasp" evidence="4">
    <location>
        <begin position="513"/>
        <end position="550"/>
    </location>
</feature>
<evidence type="ECO:0000313" key="6">
    <source>
        <dbReference type="Proteomes" id="UP000015523"/>
    </source>
</evidence>
<dbReference type="SUPFAM" id="SSF52210">
    <property type="entry name" value="Succinyl-CoA synthetase domains"/>
    <property type="match status" value="2"/>
</dbReference>
<dbReference type="GO" id="GO:0046872">
    <property type="term" value="F:metal ion binding"/>
    <property type="evidence" value="ECO:0007669"/>
    <property type="project" value="InterPro"/>
</dbReference>
<dbReference type="GO" id="GO:0005524">
    <property type="term" value="F:ATP binding"/>
    <property type="evidence" value="ECO:0007669"/>
    <property type="project" value="UniProtKB-UniRule"/>
</dbReference>
<comment type="caution">
    <text evidence="5">The sequence shown here is derived from an EMBL/GenBank/DDBJ whole genome shotgun (WGS) entry which is preliminary data.</text>
</comment>
<dbReference type="Pfam" id="PF13607">
    <property type="entry name" value="Succ_CoA_lig"/>
    <property type="match status" value="1"/>
</dbReference>
<dbReference type="SUPFAM" id="SSF56059">
    <property type="entry name" value="Glutathione synthetase ATP-binding domain-like"/>
    <property type="match status" value="1"/>
</dbReference>
<dbReference type="PANTHER" id="PTHR42793">
    <property type="entry name" value="COA BINDING DOMAIN CONTAINING PROTEIN"/>
    <property type="match status" value="1"/>
</dbReference>
<dbReference type="PROSITE" id="PS50975">
    <property type="entry name" value="ATP_GRASP"/>
    <property type="match status" value="1"/>
</dbReference>
<organism evidence="5 6">
    <name type="scientific">Sphingobium ummariense RL-3</name>
    <dbReference type="NCBI Taxonomy" id="1346791"/>
    <lineage>
        <taxon>Bacteria</taxon>
        <taxon>Pseudomonadati</taxon>
        <taxon>Pseudomonadota</taxon>
        <taxon>Alphaproteobacteria</taxon>
        <taxon>Sphingomonadales</taxon>
        <taxon>Sphingomonadaceae</taxon>
        <taxon>Sphingobium</taxon>
    </lineage>
</organism>
<keyword evidence="1" id="KW-0816">Tricarboxylic acid cycle</keyword>
<dbReference type="Proteomes" id="UP000015523">
    <property type="component" value="Unassembled WGS sequence"/>
</dbReference>
<dbReference type="SMART" id="SM00881">
    <property type="entry name" value="CoA_binding"/>
    <property type="match status" value="1"/>
</dbReference>
<dbReference type="PANTHER" id="PTHR42793:SF1">
    <property type="entry name" value="PEPTIDYL-LYSINE N-ACETYLTRANSFERASE PATZ"/>
    <property type="match status" value="1"/>
</dbReference>
<dbReference type="GO" id="GO:0006099">
    <property type="term" value="P:tricarboxylic acid cycle"/>
    <property type="evidence" value="ECO:0007669"/>
    <property type="project" value="UniProtKB-KW"/>
</dbReference>
<dbReference type="Gene3D" id="3.40.50.261">
    <property type="entry name" value="Succinyl-CoA synthetase domains"/>
    <property type="match status" value="2"/>
</dbReference>
<feature type="compositionally biased region" description="Basic and acidic residues" evidence="3">
    <location>
        <begin position="14"/>
        <end position="24"/>
    </location>
</feature>
<dbReference type="eggNOG" id="COG0045">
    <property type="taxonomic scope" value="Bacteria"/>
</dbReference>
<reference evidence="5 6" key="1">
    <citation type="journal article" date="2013" name="Genome Announc.">
        <title>Draft Genome Sequence of Sphingobium ummariense Strain RL-3, a Hexachlorocyclohexane-Degrading Bacterium.</title>
        <authorList>
            <person name="Kohli P."/>
            <person name="Dua A."/>
            <person name="Sangwan N."/>
            <person name="Oldach P."/>
            <person name="Khurana J.P."/>
            <person name="Lal R."/>
        </authorList>
    </citation>
    <scope>NUCLEOTIDE SEQUENCE [LARGE SCALE GENOMIC DNA]</scope>
    <source>
        <strain evidence="5 6">RL-3</strain>
    </source>
</reference>
<evidence type="ECO:0000256" key="2">
    <source>
        <dbReference type="PROSITE-ProRule" id="PRU00409"/>
    </source>
</evidence>
<name>T0J0T4_9SPHN</name>
<dbReference type="InterPro" id="IPR013815">
    <property type="entry name" value="ATP_grasp_subdomain_1"/>
</dbReference>
<keyword evidence="6" id="KW-1185">Reference proteome</keyword>
<protein>
    <recommendedName>
        <fullName evidence="4">ATP-grasp domain-containing protein</fullName>
    </recommendedName>
</protein>
<dbReference type="SUPFAM" id="SSF51735">
    <property type="entry name" value="NAD(P)-binding Rossmann-fold domains"/>
    <property type="match status" value="1"/>
</dbReference>
<dbReference type="Gene3D" id="3.40.50.720">
    <property type="entry name" value="NAD(P)-binding Rossmann-like Domain"/>
    <property type="match status" value="1"/>
</dbReference>
<dbReference type="InterPro" id="IPR036291">
    <property type="entry name" value="NAD(P)-bd_dom_sf"/>
</dbReference>
<dbReference type="InterPro" id="IPR016102">
    <property type="entry name" value="Succinyl-CoA_synth-like"/>
</dbReference>
<evidence type="ECO:0000256" key="3">
    <source>
        <dbReference type="SAM" id="MobiDB-lite"/>
    </source>
</evidence>
<dbReference type="InterPro" id="IPR011761">
    <property type="entry name" value="ATP-grasp"/>
</dbReference>
<feature type="region of interest" description="Disordered" evidence="3">
    <location>
        <begin position="1"/>
        <end position="25"/>
    </location>
</feature>
<dbReference type="InterPro" id="IPR003781">
    <property type="entry name" value="CoA-bd"/>
</dbReference>
<evidence type="ECO:0000256" key="1">
    <source>
        <dbReference type="ARBA" id="ARBA00022532"/>
    </source>
</evidence>
<dbReference type="STRING" id="1346791.M529_19000"/>
<evidence type="ECO:0000259" key="4">
    <source>
        <dbReference type="PROSITE" id="PS50975"/>
    </source>
</evidence>
<accession>T0J0T4</accession>
<keyword evidence="2" id="KW-0547">Nucleotide-binding</keyword>
<sequence length="718" mass="74543">MSEGIESPDGSDVVADRQKAEAEPRTSLARLLRPRSVAIAGASPDPATMGGVILANCERFGFSGDIHLISPTRDEINGLRCVRSVDDLPEGVDALVLNVPRAAILPAVEAAARRGVGGAIIFASGFAEGGAQGRREQDRIAAICREAGMALMGPNCMGYVNYGDGMALTFEPAHPQPLGTRRSVAVVAQSGAMASSIRAAMQGRGISVRLQAATGNEAVVRASDMIDFIVEDGTANAIALYCEQVREPAAFLAAVCRARAAGVPVVMLHPGRSKRGQEAAQSHTGAMVGDYALMRVTVENEAVVMVDTMDELFDAVAILHRFPKPVPGDLGVITNSGALRGTAFDFAEDIGLPIANVSKETLERLAALLPEGMEIDNPLDVGTTGFAKADIFGLATAAMLADPAVSGVLLPMAGGGPMQQRAKAEAIIPEALGSAKPVVVAITGDVSPLDPDFVAAMRDSETPLFRSPERAMRAFGAVRRYAAALEGARDRTPPAAGLTGWDEGGVKPEYLGKAFLRSIGVRVPEGTLATTADEGVRIATDIGFPVVLKAQAAALSHKSDVGGVLLNIGGETALREAWDRLLANLDGAPIDGVLVERMSVPGLELVVGARHHPEWGPSVMVGLGGVLIEALDAAELLPADISHARAVQRILSLRGAKLLGAFRGRPPRDIDAVADVVVKVGAAMRAGLGIQEIDINPLMVLAEGEGAVALDALIVTDA</sequence>
<dbReference type="Pfam" id="PF13380">
    <property type="entry name" value="CoA_binding_2"/>
    <property type="match status" value="1"/>
</dbReference>
<dbReference type="Gene3D" id="3.30.470.20">
    <property type="entry name" value="ATP-grasp fold, B domain"/>
    <property type="match status" value="1"/>
</dbReference>
<dbReference type="AlphaFoldDB" id="T0J0T4"/>
<dbReference type="InterPro" id="IPR032875">
    <property type="entry name" value="Succ_CoA_lig_flav_dom"/>
</dbReference>
<dbReference type="Gene3D" id="3.30.1490.20">
    <property type="entry name" value="ATP-grasp fold, A domain"/>
    <property type="match status" value="1"/>
</dbReference>
<dbReference type="EMBL" id="AUWY01000120">
    <property type="protein sequence ID" value="EQB30442.1"/>
    <property type="molecule type" value="Genomic_DNA"/>
</dbReference>